<dbReference type="CDD" id="cd02027">
    <property type="entry name" value="APSK"/>
    <property type="match status" value="1"/>
</dbReference>
<dbReference type="Pfam" id="PF01583">
    <property type="entry name" value="APS_kinase"/>
    <property type="match status" value="1"/>
</dbReference>
<comment type="caution">
    <text evidence="16">The sequence shown here is derived from an EMBL/GenBank/DDBJ whole genome shotgun (WGS) entry which is preliminary data.</text>
</comment>
<evidence type="ECO:0000313" key="17">
    <source>
        <dbReference type="Proteomes" id="UP001471651"/>
    </source>
</evidence>
<dbReference type="InterPro" id="IPR002891">
    <property type="entry name" value="APS"/>
</dbReference>
<evidence type="ECO:0000256" key="5">
    <source>
        <dbReference type="ARBA" id="ARBA00012121"/>
    </source>
</evidence>
<keyword evidence="9 13" id="KW-0067">ATP-binding</keyword>
<evidence type="ECO:0000256" key="4">
    <source>
        <dbReference type="ARBA" id="ARBA00007008"/>
    </source>
</evidence>
<evidence type="ECO:0000256" key="11">
    <source>
        <dbReference type="ARBA" id="ARBA00031393"/>
    </source>
</evidence>
<dbReference type="EMBL" id="JBDYKN010000006">
    <property type="protein sequence ID" value="MEP7729509.1"/>
    <property type="molecule type" value="Genomic_DNA"/>
</dbReference>
<keyword evidence="6 13" id="KW-0808">Transferase</keyword>
<evidence type="ECO:0000256" key="14">
    <source>
        <dbReference type="RuleBase" id="RU004347"/>
    </source>
</evidence>
<dbReference type="Gene3D" id="3.40.50.300">
    <property type="entry name" value="P-loop containing nucleotide triphosphate hydrolases"/>
    <property type="match status" value="1"/>
</dbReference>
<dbReference type="EC" id="2.7.1.25" evidence="5 13"/>
<dbReference type="Proteomes" id="UP001471651">
    <property type="component" value="Unassembled WGS sequence"/>
</dbReference>
<keyword evidence="13" id="KW-0597">Phosphoprotein</keyword>
<dbReference type="HAMAP" id="MF_00065">
    <property type="entry name" value="Adenylyl_sulf_kinase"/>
    <property type="match status" value="1"/>
</dbReference>
<comment type="catalytic activity">
    <reaction evidence="1 13 14">
        <text>adenosine 5'-phosphosulfate + ATP = 3'-phosphoadenylyl sulfate + ADP + H(+)</text>
        <dbReference type="Rhea" id="RHEA:24152"/>
        <dbReference type="ChEBI" id="CHEBI:15378"/>
        <dbReference type="ChEBI" id="CHEBI:30616"/>
        <dbReference type="ChEBI" id="CHEBI:58243"/>
        <dbReference type="ChEBI" id="CHEBI:58339"/>
        <dbReference type="ChEBI" id="CHEBI:456216"/>
        <dbReference type="EC" id="2.7.1.25"/>
    </reaction>
</comment>
<dbReference type="PANTHER" id="PTHR11055:SF1">
    <property type="entry name" value="PAPS SYNTHETASE, ISOFORM D"/>
    <property type="match status" value="1"/>
</dbReference>
<keyword evidence="8 13" id="KW-0418">Kinase</keyword>
<reference evidence="16 17" key="1">
    <citation type="submission" date="2024-05" db="EMBL/GenBank/DDBJ databases">
        <authorList>
            <person name="Busch G.E."/>
            <person name="Sharma I."/>
        </authorList>
    </citation>
    <scope>NUCLEOTIDE SEQUENCE [LARGE SCALE GENOMIC DNA]</scope>
    <source>
        <strain evidence="16 17">23GB23</strain>
    </source>
</reference>
<dbReference type="InterPro" id="IPR059117">
    <property type="entry name" value="APS_kinase_dom"/>
</dbReference>
<feature type="domain" description="APS kinase" evidence="15">
    <location>
        <begin position="25"/>
        <end position="173"/>
    </location>
</feature>
<dbReference type="SUPFAM" id="SSF52540">
    <property type="entry name" value="P-loop containing nucleoside triphosphate hydrolases"/>
    <property type="match status" value="1"/>
</dbReference>
<feature type="binding site" evidence="13">
    <location>
        <begin position="32"/>
        <end position="39"/>
    </location>
    <ligand>
        <name>ATP</name>
        <dbReference type="ChEBI" id="CHEBI:30616"/>
    </ligand>
</feature>
<dbReference type="RefSeq" id="WP_348576791.1">
    <property type="nucleotide sequence ID" value="NZ_JBDYKN010000006.1"/>
</dbReference>
<evidence type="ECO:0000313" key="16">
    <source>
        <dbReference type="EMBL" id="MEP7729509.1"/>
    </source>
</evidence>
<evidence type="ECO:0000256" key="3">
    <source>
        <dbReference type="ARBA" id="ARBA00004806"/>
    </source>
</evidence>
<evidence type="ECO:0000256" key="12">
    <source>
        <dbReference type="ARBA" id="ARBA00031464"/>
    </source>
</evidence>
<protein>
    <recommendedName>
        <fullName evidence="5 13">Adenylyl-sulfate kinase</fullName>
        <ecNumber evidence="5 13">2.7.1.25</ecNumber>
    </recommendedName>
    <alternativeName>
        <fullName evidence="11 13">APS kinase</fullName>
    </alternativeName>
    <alternativeName>
        <fullName evidence="12 13">ATP adenosine-5'-phosphosulfate 3'-phosphotransferase</fullName>
    </alternativeName>
    <alternativeName>
        <fullName evidence="10 13">Adenosine-5'-phosphosulfate kinase</fullName>
    </alternativeName>
</protein>
<dbReference type="InterPro" id="IPR027417">
    <property type="entry name" value="P-loop_NTPase"/>
</dbReference>
<evidence type="ECO:0000256" key="13">
    <source>
        <dbReference type="HAMAP-Rule" id="MF_00065"/>
    </source>
</evidence>
<sequence>MMNNLTWQNANITKNQRRLQKKQSSYVVWFTGLSGAGKTTLANALDHALFKQGLHTFLLDGDNLRHGLNKDLGFSEEDRTENIRRVGEVAKLFTDAGLIVLAAFISPFQNDRKCIKEAIGKRNIIEIYLDTPLSVCEKRDIKGLYQKAREGKIIGFTGIDSPYEVPESSDIVLNTGVVSVNDCVSIILEYLEERSLLSSV</sequence>
<comment type="function">
    <text evidence="2 13 14">Catalyzes the synthesis of activated sulfate.</text>
</comment>
<keyword evidence="7 13" id="KW-0547">Nucleotide-binding</keyword>
<evidence type="ECO:0000256" key="8">
    <source>
        <dbReference type="ARBA" id="ARBA00022777"/>
    </source>
</evidence>
<evidence type="ECO:0000259" key="15">
    <source>
        <dbReference type="Pfam" id="PF01583"/>
    </source>
</evidence>
<dbReference type="PANTHER" id="PTHR11055">
    <property type="entry name" value="BIFUNCTIONAL 3'-PHOSPHOADENOSINE 5'-PHOSPHOSULFATE SYNTHASE"/>
    <property type="match status" value="1"/>
</dbReference>
<evidence type="ECO:0000256" key="2">
    <source>
        <dbReference type="ARBA" id="ARBA00002632"/>
    </source>
</evidence>
<comment type="similarity">
    <text evidence="4 13 14">Belongs to the APS kinase family.</text>
</comment>
<accession>A0ABV0KZB1</accession>
<dbReference type="NCBIfam" id="TIGR00455">
    <property type="entry name" value="apsK"/>
    <property type="match status" value="1"/>
</dbReference>
<proteinExistence type="inferred from homology"/>
<keyword evidence="17" id="KW-1185">Reference proteome</keyword>
<dbReference type="NCBIfam" id="NF003013">
    <property type="entry name" value="PRK03846.1"/>
    <property type="match status" value="1"/>
</dbReference>
<feature type="active site" description="Phosphoserine intermediate" evidence="13">
    <location>
        <position position="106"/>
    </location>
</feature>
<gene>
    <name evidence="13 16" type="primary">cysC</name>
    <name evidence="16" type="ORF">ABKW32_08660</name>
</gene>
<name>A0ABV0KZB1_9GAMM</name>
<evidence type="ECO:0000256" key="1">
    <source>
        <dbReference type="ARBA" id="ARBA00001823"/>
    </source>
</evidence>
<comment type="pathway">
    <text evidence="3 13 14">Sulfur metabolism; hydrogen sulfide biosynthesis; sulfite from sulfate: step 2/3.</text>
</comment>
<evidence type="ECO:0000256" key="7">
    <source>
        <dbReference type="ARBA" id="ARBA00022741"/>
    </source>
</evidence>
<evidence type="ECO:0000256" key="10">
    <source>
        <dbReference type="ARBA" id="ARBA00029724"/>
    </source>
</evidence>
<dbReference type="GO" id="GO:0004020">
    <property type="term" value="F:adenylylsulfate kinase activity"/>
    <property type="evidence" value="ECO:0007669"/>
    <property type="project" value="UniProtKB-EC"/>
</dbReference>
<organism evidence="16 17">
    <name type="scientific">Marinomonas primoryensis</name>
    <dbReference type="NCBI Taxonomy" id="178399"/>
    <lineage>
        <taxon>Bacteria</taxon>
        <taxon>Pseudomonadati</taxon>
        <taxon>Pseudomonadota</taxon>
        <taxon>Gammaproteobacteria</taxon>
        <taxon>Oceanospirillales</taxon>
        <taxon>Oceanospirillaceae</taxon>
        <taxon>Marinomonas</taxon>
    </lineage>
</organism>
<evidence type="ECO:0000256" key="9">
    <source>
        <dbReference type="ARBA" id="ARBA00022840"/>
    </source>
</evidence>
<evidence type="ECO:0000256" key="6">
    <source>
        <dbReference type="ARBA" id="ARBA00022679"/>
    </source>
</evidence>